<dbReference type="EMBL" id="CAJVCH010349463">
    <property type="protein sequence ID" value="CAG7815640.1"/>
    <property type="molecule type" value="Genomic_DNA"/>
</dbReference>
<dbReference type="AlphaFoldDB" id="A0A8J2KIT6"/>
<organism evidence="1 2">
    <name type="scientific">Allacma fusca</name>
    <dbReference type="NCBI Taxonomy" id="39272"/>
    <lineage>
        <taxon>Eukaryota</taxon>
        <taxon>Metazoa</taxon>
        <taxon>Ecdysozoa</taxon>
        <taxon>Arthropoda</taxon>
        <taxon>Hexapoda</taxon>
        <taxon>Collembola</taxon>
        <taxon>Symphypleona</taxon>
        <taxon>Sminthuridae</taxon>
        <taxon>Allacma</taxon>
    </lineage>
</organism>
<keyword evidence="2" id="KW-1185">Reference proteome</keyword>
<comment type="caution">
    <text evidence="1">The sequence shown here is derived from an EMBL/GenBank/DDBJ whole genome shotgun (WGS) entry which is preliminary data.</text>
</comment>
<accession>A0A8J2KIT6</accession>
<reference evidence="1" key="1">
    <citation type="submission" date="2021-06" db="EMBL/GenBank/DDBJ databases">
        <authorList>
            <person name="Hodson N. C."/>
            <person name="Mongue J. A."/>
            <person name="Jaron S. K."/>
        </authorList>
    </citation>
    <scope>NUCLEOTIDE SEQUENCE</scope>
</reference>
<protein>
    <submittedName>
        <fullName evidence="1">Uncharacterized protein</fullName>
    </submittedName>
</protein>
<name>A0A8J2KIT6_9HEXA</name>
<evidence type="ECO:0000313" key="2">
    <source>
        <dbReference type="Proteomes" id="UP000708208"/>
    </source>
</evidence>
<dbReference type="Proteomes" id="UP000708208">
    <property type="component" value="Unassembled WGS sequence"/>
</dbReference>
<sequence>NGVCKQADCNGIAEMTLDLKYEGACEEIQ</sequence>
<proteinExistence type="predicted"/>
<feature type="non-terminal residue" evidence="1">
    <location>
        <position position="1"/>
    </location>
</feature>
<gene>
    <name evidence="1" type="ORF">AFUS01_LOCUS26307</name>
</gene>
<evidence type="ECO:0000313" key="1">
    <source>
        <dbReference type="EMBL" id="CAG7815640.1"/>
    </source>
</evidence>